<dbReference type="SUPFAM" id="SSF51120">
    <property type="entry name" value="beta-Roll"/>
    <property type="match status" value="4"/>
</dbReference>
<comment type="catalytic activity">
    <reaction evidence="1">
        <text>Preferential cleavage of bonds with hydrophobic residues in P1'.</text>
        <dbReference type="EC" id="3.4.24.40"/>
    </reaction>
</comment>
<dbReference type="EC" id="3.4.24.40" evidence="5"/>
<dbReference type="InterPro" id="IPR018511">
    <property type="entry name" value="Hemolysin-typ_Ca-bd_CS"/>
</dbReference>
<dbReference type="PROSITE" id="PS00330">
    <property type="entry name" value="HEMOLYSIN_CALCIUM"/>
    <property type="match status" value="5"/>
</dbReference>
<keyword evidence="9" id="KW-0106">Calcium</keyword>
<evidence type="ECO:0000313" key="16">
    <source>
        <dbReference type="Proteomes" id="UP001296969"/>
    </source>
</evidence>
<dbReference type="RefSeq" id="WP_228397932.1">
    <property type="nucleotide sequence ID" value="NZ_JADRCP010000001.1"/>
</dbReference>
<keyword evidence="8" id="KW-0677">Repeat</keyword>
<comment type="subcellular location">
    <subcellularLocation>
        <location evidence="2">Membrane</location>
    </subcellularLocation>
    <subcellularLocation>
        <location evidence="3">Secreted</location>
    </subcellularLocation>
</comment>
<dbReference type="SMART" id="SM00235">
    <property type="entry name" value="ZnMc"/>
    <property type="match status" value="1"/>
</dbReference>
<dbReference type="GO" id="GO:0005615">
    <property type="term" value="C:extracellular space"/>
    <property type="evidence" value="ECO:0007669"/>
    <property type="project" value="InterPro"/>
</dbReference>
<dbReference type="PRINTS" id="PR01488">
    <property type="entry name" value="RTXTOXINA"/>
</dbReference>
<feature type="domain" description="Peptidase metallopeptidase" evidence="12">
    <location>
        <begin position="33"/>
        <end position="179"/>
    </location>
</feature>
<name>A0A9D7FXG2_9GAMM</name>
<dbReference type="SUPFAM" id="SSF55486">
    <property type="entry name" value="Metalloproteases ('zincins'), catalytic domain"/>
    <property type="match status" value="1"/>
</dbReference>
<keyword evidence="7" id="KW-0800">Toxin</keyword>
<evidence type="ECO:0000256" key="3">
    <source>
        <dbReference type="ARBA" id="ARBA00004613"/>
    </source>
</evidence>
<dbReference type="InterPro" id="IPR003995">
    <property type="entry name" value="RTX_toxin_determinant-A"/>
</dbReference>
<reference evidence="14 16" key="1">
    <citation type="submission" date="2020-11" db="EMBL/GenBank/DDBJ databases">
        <title>Insectihabitans protaetiae gen. nov. sp. nov. and Insectihabitans allomyrinae sp. nov., isolated from larvae of Protaetia brevitarsis seulensis and Allomyrina dichotoma, respectively.</title>
        <authorList>
            <person name="Lee S.D."/>
            <person name="Byeon Y.-S."/>
            <person name="Kim S.-M."/>
            <person name="Yang H.L."/>
            <person name="Kim I.S."/>
        </authorList>
    </citation>
    <scope>NUCLEOTIDE SEQUENCE</scope>
    <source>
        <strain evidence="14">CWB-B4</strain>
        <strain evidence="13 16">CWB-B43</strain>
    </source>
</reference>
<evidence type="ECO:0000256" key="9">
    <source>
        <dbReference type="ARBA" id="ARBA00022837"/>
    </source>
</evidence>
<dbReference type="Pfam" id="PF06594">
    <property type="entry name" value="HCBP_related"/>
    <property type="match status" value="2"/>
</dbReference>
<dbReference type="InterPro" id="IPR011049">
    <property type="entry name" value="Serralysin-like_metalloprot_C"/>
</dbReference>
<proteinExistence type="inferred from homology"/>
<evidence type="ECO:0000256" key="7">
    <source>
        <dbReference type="ARBA" id="ARBA00022656"/>
    </source>
</evidence>
<dbReference type="InterPro" id="IPR050557">
    <property type="entry name" value="RTX_toxin/Mannuronan_C5-epim"/>
</dbReference>
<dbReference type="Proteomes" id="UP001296969">
    <property type="component" value="Unassembled WGS sequence"/>
</dbReference>
<evidence type="ECO:0000256" key="5">
    <source>
        <dbReference type="ARBA" id="ARBA00012422"/>
    </source>
</evidence>
<evidence type="ECO:0000259" key="12">
    <source>
        <dbReference type="SMART" id="SM00235"/>
    </source>
</evidence>
<dbReference type="InterPro" id="IPR024079">
    <property type="entry name" value="MetalloPept_cat_dom_sf"/>
</dbReference>
<organism evidence="14 15">
    <name type="scientific">Limnobaculum xujianqingii</name>
    <dbReference type="NCBI Taxonomy" id="2738837"/>
    <lineage>
        <taxon>Bacteria</taxon>
        <taxon>Pseudomonadati</taxon>
        <taxon>Pseudomonadota</taxon>
        <taxon>Gammaproteobacteria</taxon>
        <taxon>Enterobacterales</taxon>
        <taxon>Budviciaceae</taxon>
        <taxon>Limnobaculum</taxon>
    </lineage>
</organism>
<dbReference type="InterPro" id="IPR010566">
    <property type="entry name" value="Haemolys_ca-bd"/>
</dbReference>
<dbReference type="PANTHER" id="PTHR38340">
    <property type="entry name" value="S-LAYER PROTEIN"/>
    <property type="match status" value="1"/>
</dbReference>
<dbReference type="PANTHER" id="PTHR38340:SF1">
    <property type="entry name" value="S-LAYER PROTEIN"/>
    <property type="match status" value="1"/>
</dbReference>
<gene>
    <name evidence="14" type="ORF">I2492_08190</name>
    <name evidence="13" type="ORF">I2493_08190</name>
</gene>
<dbReference type="GO" id="GO:0005509">
    <property type="term" value="F:calcium ion binding"/>
    <property type="evidence" value="ECO:0007669"/>
    <property type="project" value="InterPro"/>
</dbReference>
<dbReference type="Gene3D" id="2.150.10.10">
    <property type="entry name" value="Serralysin-like metalloprotease, C-terminal"/>
    <property type="match status" value="4"/>
</dbReference>
<dbReference type="GO" id="GO:0016020">
    <property type="term" value="C:membrane"/>
    <property type="evidence" value="ECO:0007669"/>
    <property type="project" value="UniProtKB-SubCell"/>
</dbReference>
<dbReference type="EMBL" id="JADRCQ010000001">
    <property type="protein sequence ID" value="MBK5072991.1"/>
    <property type="molecule type" value="Genomic_DNA"/>
</dbReference>
<evidence type="ECO:0000313" key="14">
    <source>
        <dbReference type="EMBL" id="MBK5176300.1"/>
    </source>
</evidence>
<evidence type="ECO:0000256" key="4">
    <source>
        <dbReference type="ARBA" id="ARBA00009490"/>
    </source>
</evidence>
<dbReference type="Gene3D" id="3.40.390.10">
    <property type="entry name" value="Collagenase (Catalytic Domain)"/>
    <property type="match status" value="1"/>
</dbReference>
<dbReference type="Proteomes" id="UP000807542">
    <property type="component" value="Unassembled WGS sequence"/>
</dbReference>
<sequence>MSQLNLVDIPRSGNESIDYILNGRYPVPKEGGSTYTWSFSNTTFIRGENTFEAFTENHAYINMIRDSLDKLSTFANVTFKEVDENSGDIGMIRYWSCDDRSFDYSGIATAFSGYGQDIVLKTYSSNVASHPPYKFSTAAHELGHVMGLEHTQSIINGKWDSDEYKAGITELNTVMTYNSLQSGEKTTLLSADGSSIGEATVKNYGIDDILAYQYIYGANYEYNKGNTTYKYSPNELNYYDTIWDGGGIDTLDFSDFELGSIINLNGGTRSSIYIPVPETNSKNVYDGTHAIGIAYGANIENANGTKGNDVIYGNELNNIINGNAGNDIIYGGAGNDTLNGGDGDDVLYGGDGNDNLNGGNGNDTLYGGNGSDRYFITSTTFRIVEHEGEGSSDEIRVNINGVTNFILPDNVEIFSLYSDFTYNSTLTGNKIDNVLYGNDGNNILIGRKGNDNLVGYLGSDTYIFSRGDGKDTIGEIATNNTPATDTDILVLTDISASQLWFSKKQSMGLTSLNVTILGTTDEITISNWYSYSAKLEQLKTQDGIILSIAQVEALVDIMAQQTMPEGSSSSVIHDYLALTGISDVPNENVIRGNEQDNVINGSSGKDTLYGGAGNDVIDGGDGDDTLYGNEGDDILRGGSGSNILIGGAGIDKFISTGNDTLIGGEGNDRYEIYGTEFRIIEETNQGIDHLYIYINSVTNFVAPENVENISLNTMLMHSSSITGNDLNNVISGNFGDNVLIGGKGDDTLQGYRGSDTYIFNLGDGQDTIWEYSNHDVAVTDKDILLFTDISANQLWFTKDLSLGRESLVVKVLGTSDQILVNEWYSSNCKLEEIKTQDGMTLSINQVESLVDIMANQTMPTASNSSIIDDYMMAQASMMMG</sequence>
<dbReference type="GO" id="GO:0090729">
    <property type="term" value="F:toxin activity"/>
    <property type="evidence" value="ECO:0007669"/>
    <property type="project" value="UniProtKB-KW"/>
</dbReference>
<dbReference type="PRINTS" id="PR00313">
    <property type="entry name" value="CABNDNGRPT"/>
</dbReference>
<evidence type="ECO:0000256" key="8">
    <source>
        <dbReference type="ARBA" id="ARBA00022737"/>
    </source>
</evidence>
<evidence type="ECO:0000256" key="10">
    <source>
        <dbReference type="ARBA" id="ARBA00023026"/>
    </source>
</evidence>
<evidence type="ECO:0000313" key="15">
    <source>
        <dbReference type="Proteomes" id="UP000807542"/>
    </source>
</evidence>
<dbReference type="GO" id="GO:0008237">
    <property type="term" value="F:metallopeptidase activity"/>
    <property type="evidence" value="ECO:0007669"/>
    <property type="project" value="InterPro"/>
</dbReference>
<dbReference type="GO" id="GO:0008270">
    <property type="term" value="F:zinc ion binding"/>
    <property type="evidence" value="ECO:0007669"/>
    <property type="project" value="InterPro"/>
</dbReference>
<dbReference type="InterPro" id="IPR001343">
    <property type="entry name" value="Hemolysn_Ca-bd"/>
</dbReference>
<dbReference type="InterPro" id="IPR006026">
    <property type="entry name" value="Peptidase_Metallo"/>
</dbReference>
<protein>
    <recommendedName>
        <fullName evidence="5">serralysin</fullName>
        <ecNumber evidence="5">3.4.24.40</ecNumber>
    </recommendedName>
</protein>
<dbReference type="AlphaFoldDB" id="A0A9D7FXG2"/>
<keyword evidence="11" id="KW-0472">Membrane</keyword>
<comment type="similarity">
    <text evidence="4">Belongs to the peptidase M10B family.</text>
</comment>
<keyword evidence="16" id="KW-1185">Reference proteome</keyword>
<keyword evidence="10" id="KW-0843">Virulence</keyword>
<evidence type="ECO:0000256" key="1">
    <source>
        <dbReference type="ARBA" id="ARBA00001609"/>
    </source>
</evidence>
<evidence type="ECO:0000256" key="6">
    <source>
        <dbReference type="ARBA" id="ARBA00022525"/>
    </source>
</evidence>
<evidence type="ECO:0000256" key="2">
    <source>
        <dbReference type="ARBA" id="ARBA00004370"/>
    </source>
</evidence>
<evidence type="ECO:0000313" key="13">
    <source>
        <dbReference type="EMBL" id="MBK5072991.1"/>
    </source>
</evidence>
<keyword evidence="6" id="KW-0964">Secreted</keyword>
<dbReference type="GO" id="GO:0006508">
    <property type="term" value="P:proteolysis"/>
    <property type="evidence" value="ECO:0007669"/>
    <property type="project" value="InterPro"/>
</dbReference>
<comment type="caution">
    <text evidence="14">The sequence shown here is derived from an EMBL/GenBank/DDBJ whole genome shotgun (WGS) entry which is preliminary data.</text>
</comment>
<dbReference type="Pfam" id="PF00353">
    <property type="entry name" value="HemolysinCabind"/>
    <property type="match status" value="6"/>
</dbReference>
<accession>A0A9D7FXG2</accession>
<evidence type="ECO:0000256" key="11">
    <source>
        <dbReference type="ARBA" id="ARBA00023136"/>
    </source>
</evidence>
<dbReference type="EMBL" id="JADRCP010000001">
    <property type="protein sequence ID" value="MBK5176300.1"/>
    <property type="molecule type" value="Genomic_DNA"/>
</dbReference>